<keyword evidence="12" id="KW-1185">Reference proteome</keyword>
<dbReference type="SUPFAM" id="SSF161098">
    <property type="entry name" value="MetI-like"/>
    <property type="match status" value="2"/>
</dbReference>
<keyword evidence="2" id="KW-0813">Transport</keyword>
<accession>A0ABV6V148</accession>
<feature type="transmembrane region" description="Helical" evidence="9">
    <location>
        <begin position="175"/>
        <end position="202"/>
    </location>
</feature>
<evidence type="ECO:0000256" key="1">
    <source>
        <dbReference type="ARBA" id="ARBA00004429"/>
    </source>
</evidence>
<dbReference type="Proteomes" id="UP001592528">
    <property type="component" value="Unassembled WGS sequence"/>
</dbReference>
<keyword evidence="6 9" id="KW-1133">Transmembrane helix</keyword>
<feature type="transmembrane region" description="Helical" evidence="9">
    <location>
        <begin position="512"/>
        <end position="533"/>
    </location>
</feature>
<comment type="subcellular location">
    <subcellularLocation>
        <location evidence="1">Cell inner membrane</location>
        <topology evidence="1">Multi-pass membrane protein</topology>
    </subcellularLocation>
</comment>
<keyword evidence="4" id="KW-0997">Cell inner membrane</keyword>
<organism evidence="11 12">
    <name type="scientific">Streptacidiphilus cavernicola</name>
    <dbReference type="NCBI Taxonomy" id="3342716"/>
    <lineage>
        <taxon>Bacteria</taxon>
        <taxon>Bacillati</taxon>
        <taxon>Actinomycetota</taxon>
        <taxon>Actinomycetes</taxon>
        <taxon>Kitasatosporales</taxon>
        <taxon>Streptomycetaceae</taxon>
        <taxon>Streptacidiphilus</taxon>
    </lineage>
</organism>
<protein>
    <submittedName>
        <fullName evidence="11">ABC transporter permease</fullName>
    </submittedName>
</protein>
<feature type="domain" description="ABC transmembrane type-1" evidence="10">
    <location>
        <begin position="387"/>
        <end position="583"/>
    </location>
</feature>
<feature type="region of interest" description="Disordered" evidence="8">
    <location>
        <begin position="1"/>
        <end position="27"/>
    </location>
</feature>
<feature type="transmembrane region" description="Helical" evidence="9">
    <location>
        <begin position="48"/>
        <end position="72"/>
    </location>
</feature>
<evidence type="ECO:0000313" key="11">
    <source>
        <dbReference type="EMBL" id="MFC1407446.1"/>
    </source>
</evidence>
<dbReference type="PANTHER" id="PTHR43357">
    <property type="entry name" value="INNER MEMBRANE ABC TRANSPORTER PERMEASE PROTEIN YDCV"/>
    <property type="match status" value="1"/>
</dbReference>
<proteinExistence type="predicted"/>
<keyword evidence="5 9" id="KW-0812">Transmembrane</keyword>
<name>A0ABV6V148_9ACTN</name>
<feature type="domain" description="ABC transmembrane type-1" evidence="10">
    <location>
        <begin position="96"/>
        <end position="301"/>
    </location>
</feature>
<dbReference type="PROSITE" id="PS50928">
    <property type="entry name" value="ABC_TM1"/>
    <property type="match status" value="2"/>
</dbReference>
<feature type="compositionally biased region" description="Basic and acidic residues" evidence="8">
    <location>
        <begin position="1"/>
        <end position="14"/>
    </location>
</feature>
<evidence type="ECO:0000256" key="5">
    <source>
        <dbReference type="ARBA" id="ARBA00022692"/>
    </source>
</evidence>
<feature type="transmembrane region" description="Helical" evidence="9">
    <location>
        <begin position="457"/>
        <end position="475"/>
    </location>
</feature>
<dbReference type="RefSeq" id="WP_380525258.1">
    <property type="nucleotide sequence ID" value="NZ_JBHEZZ010000046.1"/>
</dbReference>
<feature type="transmembrane region" description="Helical" evidence="9">
    <location>
        <begin position="393"/>
        <end position="412"/>
    </location>
</feature>
<feature type="transmembrane region" description="Helical" evidence="9">
    <location>
        <begin position="280"/>
        <end position="300"/>
    </location>
</feature>
<evidence type="ECO:0000259" key="10">
    <source>
        <dbReference type="PROSITE" id="PS50928"/>
    </source>
</evidence>
<gene>
    <name evidence="11" type="ORF">ACEZDJ_39830</name>
</gene>
<feature type="transmembrane region" description="Helical" evidence="9">
    <location>
        <begin position="332"/>
        <end position="358"/>
    </location>
</feature>
<sequence>MTDTTTDSRPRRPDAAGTAAAGRPPIRPPHLLGRAGARLRATARALPWLLFGAVLLLPVIGFLLVAVTPRLFGQGDAWFTLSTFGQVMSGWTGRAMLDTFLVGTGAAAVATVVATALAWITERADLVGRGVWRLLLWALLLAPSYLESLGWTWLVEPQGVLSRLLGHDPVALRSVVFGPAGVVWVLATRGVPFAYLAVSALIRGMGREFEDAARTHGGNRRSTARLLLPILAPGLWAGFAIVFAESISDYGVAATLAAQANFPLVTGAMEQSISTFPAQFPLASALGWLLLGLVALALLAQRRSMRGRSFTVLSGRTRPAVRTRLSVRAQAGALTTVGGFFVLALGIPAFGAAAAALLPSGGSVTLTGLTLANFRQVLHTGELLSALGYSARLSVITATAALVLGAFAGRALARRGDGAAGRILDLLLLAAIALPSVLLASGYIFTYNLPLASHLGIDLYGTSALLVLGYLAGALPSAARLLSGSLGQVSDSLLWAARVHGRPATRAWTGAVLPLVAGSLVWTWLIAFCGTLLELPVSQLLAPPGSEPLSVAITRQLQGYNVGAGAAMTVLVVLAALALIAAALGVLRLLLPAAHRLEAVA</sequence>
<dbReference type="InterPro" id="IPR035906">
    <property type="entry name" value="MetI-like_sf"/>
</dbReference>
<feature type="transmembrane region" description="Helical" evidence="9">
    <location>
        <begin position="223"/>
        <end position="244"/>
    </location>
</feature>
<dbReference type="InterPro" id="IPR000515">
    <property type="entry name" value="MetI-like"/>
</dbReference>
<keyword evidence="3" id="KW-1003">Cell membrane</keyword>
<evidence type="ECO:0000313" key="12">
    <source>
        <dbReference type="Proteomes" id="UP001592528"/>
    </source>
</evidence>
<dbReference type="PANTHER" id="PTHR43357:SF4">
    <property type="entry name" value="INNER MEMBRANE ABC TRANSPORTER PERMEASE PROTEIN YDCV"/>
    <property type="match status" value="1"/>
</dbReference>
<keyword evidence="7 9" id="KW-0472">Membrane</keyword>
<evidence type="ECO:0000256" key="9">
    <source>
        <dbReference type="SAM" id="Phobius"/>
    </source>
</evidence>
<feature type="transmembrane region" description="Helical" evidence="9">
    <location>
        <begin position="100"/>
        <end position="120"/>
    </location>
</feature>
<evidence type="ECO:0000256" key="8">
    <source>
        <dbReference type="SAM" id="MobiDB-lite"/>
    </source>
</evidence>
<evidence type="ECO:0000256" key="3">
    <source>
        <dbReference type="ARBA" id="ARBA00022475"/>
    </source>
</evidence>
<feature type="transmembrane region" description="Helical" evidence="9">
    <location>
        <begin position="566"/>
        <end position="591"/>
    </location>
</feature>
<evidence type="ECO:0000256" key="2">
    <source>
        <dbReference type="ARBA" id="ARBA00022448"/>
    </source>
</evidence>
<evidence type="ECO:0000256" key="6">
    <source>
        <dbReference type="ARBA" id="ARBA00022989"/>
    </source>
</evidence>
<dbReference type="Gene3D" id="1.10.3720.10">
    <property type="entry name" value="MetI-like"/>
    <property type="match status" value="2"/>
</dbReference>
<comment type="caution">
    <text evidence="11">The sequence shown here is derived from an EMBL/GenBank/DDBJ whole genome shotgun (WGS) entry which is preliminary data.</text>
</comment>
<evidence type="ECO:0000256" key="7">
    <source>
        <dbReference type="ARBA" id="ARBA00023136"/>
    </source>
</evidence>
<reference evidence="11 12" key="1">
    <citation type="submission" date="2024-09" db="EMBL/GenBank/DDBJ databases">
        <authorList>
            <person name="Lee S.D."/>
        </authorList>
    </citation>
    <scope>NUCLEOTIDE SEQUENCE [LARGE SCALE GENOMIC DNA]</scope>
    <source>
        <strain evidence="11 12">N1-5</strain>
    </source>
</reference>
<dbReference type="EMBL" id="JBHEZZ010000046">
    <property type="protein sequence ID" value="MFC1407446.1"/>
    <property type="molecule type" value="Genomic_DNA"/>
</dbReference>
<evidence type="ECO:0000256" key="4">
    <source>
        <dbReference type="ARBA" id="ARBA00022519"/>
    </source>
</evidence>
<feature type="transmembrane region" description="Helical" evidence="9">
    <location>
        <begin position="132"/>
        <end position="155"/>
    </location>
</feature>
<dbReference type="CDD" id="cd06261">
    <property type="entry name" value="TM_PBP2"/>
    <property type="match status" value="1"/>
</dbReference>
<feature type="transmembrane region" description="Helical" evidence="9">
    <location>
        <begin position="424"/>
        <end position="445"/>
    </location>
</feature>